<dbReference type="STRING" id="67386.AQI95_38325"/>
<dbReference type="InterPro" id="IPR020904">
    <property type="entry name" value="Sc_DH/Rdtase_CS"/>
</dbReference>
<dbReference type="InterPro" id="IPR002347">
    <property type="entry name" value="SDR_fam"/>
</dbReference>
<evidence type="ECO:0000313" key="3">
    <source>
        <dbReference type="EMBL" id="KUM99585.1"/>
    </source>
</evidence>
<dbReference type="PROSITE" id="PS00061">
    <property type="entry name" value="ADH_SHORT"/>
    <property type="match status" value="1"/>
</dbReference>
<evidence type="ECO:0000313" key="4">
    <source>
        <dbReference type="Proteomes" id="UP000053127"/>
    </source>
</evidence>
<dbReference type="SUPFAM" id="SSF51735">
    <property type="entry name" value="NAD(P)-binding Rossmann-fold domains"/>
    <property type="match status" value="1"/>
</dbReference>
<keyword evidence="4" id="KW-1185">Reference proteome</keyword>
<dbReference type="Proteomes" id="UP000053127">
    <property type="component" value="Unassembled WGS sequence"/>
</dbReference>
<gene>
    <name evidence="3" type="ORF">AQI95_38325</name>
</gene>
<reference evidence="3 4" key="1">
    <citation type="submission" date="2015-10" db="EMBL/GenBank/DDBJ databases">
        <title>Draft genome sequence of Streptomyces yokosukanensis DSM 40224, type strain for the species Streptomyces yokosukanensis.</title>
        <authorList>
            <person name="Ruckert C."/>
            <person name="Winkler A."/>
            <person name="Kalinowski J."/>
            <person name="Kampfer P."/>
            <person name="Glaeser S."/>
        </authorList>
    </citation>
    <scope>NUCLEOTIDE SEQUENCE [LARGE SCALE GENOMIC DNA]</scope>
    <source>
        <strain evidence="3 4">DSM 40224</strain>
    </source>
</reference>
<name>A0A101NUI6_9ACTN</name>
<dbReference type="Pfam" id="PF00106">
    <property type="entry name" value="adh_short"/>
    <property type="match status" value="1"/>
</dbReference>
<accession>A0A101NUI6</accession>
<dbReference type="PANTHER" id="PTHR43180">
    <property type="entry name" value="3-OXOACYL-(ACYL-CARRIER-PROTEIN) REDUCTASE (AFU_ORTHOLOGUE AFUA_6G11210)"/>
    <property type="match status" value="1"/>
</dbReference>
<dbReference type="PANTHER" id="PTHR43180:SF33">
    <property type="entry name" value="15-HYDROXYPROSTAGLANDIN DEHYDROGENASE [NAD(+)]-LIKE"/>
    <property type="match status" value="1"/>
</dbReference>
<evidence type="ECO:0000256" key="2">
    <source>
        <dbReference type="ARBA" id="ARBA00023002"/>
    </source>
</evidence>
<dbReference type="PRINTS" id="PR00081">
    <property type="entry name" value="GDHRDH"/>
</dbReference>
<organism evidence="3 4">
    <name type="scientific">Streptomyces yokosukanensis</name>
    <dbReference type="NCBI Taxonomy" id="67386"/>
    <lineage>
        <taxon>Bacteria</taxon>
        <taxon>Bacillati</taxon>
        <taxon>Actinomycetota</taxon>
        <taxon>Actinomycetes</taxon>
        <taxon>Kitasatosporales</taxon>
        <taxon>Streptomycetaceae</taxon>
        <taxon>Streptomyces</taxon>
    </lineage>
</organism>
<dbReference type="OrthoDB" id="4133661at2"/>
<comment type="similarity">
    <text evidence="1">Belongs to the short-chain dehydrogenases/reductases (SDR) family.</text>
</comment>
<protein>
    <submittedName>
        <fullName evidence="3">Alcohol dehydrogenase</fullName>
    </submittedName>
</protein>
<dbReference type="InterPro" id="IPR036291">
    <property type="entry name" value="NAD(P)-bd_dom_sf"/>
</dbReference>
<keyword evidence="2" id="KW-0560">Oxidoreductase</keyword>
<dbReference type="GO" id="GO:0016491">
    <property type="term" value="F:oxidoreductase activity"/>
    <property type="evidence" value="ECO:0007669"/>
    <property type="project" value="UniProtKB-KW"/>
</dbReference>
<dbReference type="AlphaFoldDB" id="A0A101NUI6"/>
<comment type="caution">
    <text evidence="3">The sequence shown here is derived from an EMBL/GenBank/DDBJ whole genome shotgun (WGS) entry which is preliminary data.</text>
</comment>
<dbReference type="RefSeq" id="WP_067135125.1">
    <property type="nucleotide sequence ID" value="NZ_JBFACD010000018.1"/>
</dbReference>
<dbReference type="Gene3D" id="3.40.50.720">
    <property type="entry name" value="NAD(P)-binding Rossmann-like Domain"/>
    <property type="match status" value="1"/>
</dbReference>
<proteinExistence type="inferred from homology"/>
<sequence>MTRVVVVTGAASGIGAAVARHFGRLGAQVVVADIDVAGGTAVAEEVGGLFVRTDTTREEDNLALVAAAVEAYGGLDFVHLNAGIGDGGGFGRDDYDAARQHRVLTVNLHGVMFGLHAALPVLAAHGGGSLVVTSSMAGVGMAPFDPVYAATKYGVIGLVRSLAPPWQAQGVRINAICPGFVRTPILPPEAIDHIVGEGFALADPAEIAASVAEIAAGEEVGQAYVLQAGRAPEPVAFPRLDLARADA</sequence>
<dbReference type="EMBL" id="LMWN01000062">
    <property type="protein sequence ID" value="KUM99585.1"/>
    <property type="molecule type" value="Genomic_DNA"/>
</dbReference>
<evidence type="ECO:0000256" key="1">
    <source>
        <dbReference type="ARBA" id="ARBA00006484"/>
    </source>
</evidence>